<dbReference type="InterPro" id="IPR005119">
    <property type="entry name" value="LysR_subst-bd"/>
</dbReference>
<dbReference type="PROSITE" id="PS50931">
    <property type="entry name" value="HTH_LYSR"/>
    <property type="match status" value="1"/>
</dbReference>
<accession>A0A193LK26</accession>
<dbReference type="EMBL" id="CP016268">
    <property type="protein sequence ID" value="ANO52759.1"/>
    <property type="molecule type" value="Genomic_DNA"/>
</dbReference>
<evidence type="ECO:0000313" key="6">
    <source>
        <dbReference type="EMBL" id="ANO52759.1"/>
    </source>
</evidence>
<reference evidence="6 7" key="1">
    <citation type="submission" date="2016-06" db="EMBL/GenBank/DDBJ databases">
        <title>Complete genome sequence of a deep-branching marine Gamma Proteobacterium Woeseia oceani type strain XK5.</title>
        <authorList>
            <person name="Mu D."/>
            <person name="Du Z."/>
        </authorList>
    </citation>
    <scope>NUCLEOTIDE SEQUENCE [LARGE SCALE GENOMIC DNA]</scope>
    <source>
        <strain evidence="6 7">XK5</strain>
    </source>
</reference>
<evidence type="ECO:0000259" key="5">
    <source>
        <dbReference type="PROSITE" id="PS50931"/>
    </source>
</evidence>
<dbReference type="GO" id="GO:0000976">
    <property type="term" value="F:transcription cis-regulatory region binding"/>
    <property type="evidence" value="ECO:0007669"/>
    <property type="project" value="TreeGrafter"/>
</dbReference>
<dbReference type="Pfam" id="PF03466">
    <property type="entry name" value="LysR_substrate"/>
    <property type="match status" value="1"/>
</dbReference>
<comment type="similarity">
    <text evidence="1">Belongs to the LysR transcriptional regulatory family.</text>
</comment>
<organism evidence="6 7">
    <name type="scientific">Woeseia oceani</name>
    <dbReference type="NCBI Taxonomy" id="1548547"/>
    <lineage>
        <taxon>Bacteria</taxon>
        <taxon>Pseudomonadati</taxon>
        <taxon>Pseudomonadota</taxon>
        <taxon>Gammaproteobacteria</taxon>
        <taxon>Woeseiales</taxon>
        <taxon>Woeseiaceae</taxon>
        <taxon>Woeseia</taxon>
    </lineage>
</organism>
<dbReference type="PANTHER" id="PTHR30126:SF2">
    <property type="entry name" value="HTH-TYPE TRANSCRIPTIONAL REGULATOR YJIE"/>
    <property type="match status" value="1"/>
</dbReference>
<gene>
    <name evidence="6" type="ORF">BA177_17585</name>
</gene>
<dbReference type="Proteomes" id="UP000092695">
    <property type="component" value="Chromosome"/>
</dbReference>
<dbReference type="AlphaFoldDB" id="A0A193LK26"/>
<dbReference type="RefSeq" id="WP_068618396.1">
    <property type="nucleotide sequence ID" value="NZ_CP016268.1"/>
</dbReference>
<dbReference type="InterPro" id="IPR036388">
    <property type="entry name" value="WH-like_DNA-bd_sf"/>
</dbReference>
<dbReference type="Pfam" id="PF00126">
    <property type="entry name" value="HTH_1"/>
    <property type="match status" value="1"/>
</dbReference>
<dbReference type="OrthoDB" id="9803735at2"/>
<dbReference type="SUPFAM" id="SSF46785">
    <property type="entry name" value="Winged helix' DNA-binding domain"/>
    <property type="match status" value="1"/>
</dbReference>
<name>A0A193LK26_9GAMM</name>
<proteinExistence type="inferred from homology"/>
<feature type="domain" description="HTH lysR-type" evidence="5">
    <location>
        <begin position="1"/>
        <end position="58"/>
    </location>
</feature>
<keyword evidence="3" id="KW-0238">DNA-binding</keyword>
<keyword evidence="2" id="KW-0805">Transcription regulation</keyword>
<dbReference type="CDD" id="cd05466">
    <property type="entry name" value="PBP2_LTTR_substrate"/>
    <property type="match status" value="1"/>
</dbReference>
<keyword evidence="4" id="KW-0804">Transcription</keyword>
<dbReference type="PANTHER" id="PTHR30126">
    <property type="entry name" value="HTH-TYPE TRANSCRIPTIONAL REGULATOR"/>
    <property type="match status" value="1"/>
</dbReference>
<dbReference type="STRING" id="1548547.BA177_17585"/>
<keyword evidence="7" id="KW-1185">Reference proteome</keyword>
<dbReference type="InterPro" id="IPR036390">
    <property type="entry name" value="WH_DNA-bd_sf"/>
</dbReference>
<dbReference type="KEGG" id="woc:BA177_17585"/>
<evidence type="ECO:0000256" key="3">
    <source>
        <dbReference type="ARBA" id="ARBA00023125"/>
    </source>
</evidence>
<evidence type="ECO:0000256" key="4">
    <source>
        <dbReference type="ARBA" id="ARBA00023163"/>
    </source>
</evidence>
<dbReference type="InterPro" id="IPR000847">
    <property type="entry name" value="LysR_HTH_N"/>
</dbReference>
<sequence length="309" mass="34478">MDIKWLEDILVLYEERNFSRAAERRHITQPAFSRRVQLFEQWVGQDIIDRTTQPIKFTPAMERLIPAVSNAVVDVYNIRNSLRAESATKSVTFATQHTLATSVFPQLLSIINGQLQTVTVRLRSANLPECITWLENGDVAFLLCYESSVLTAQYGDNLDKLNLGDEQLIPVTATDPEGSRVHDPETQTTLKMLNYPVGSFLRNVVNRGQIAGGFQDYVIENVCDSSLTMALKKLVMSGMGIAWIPRSLVASELESGSLASLDEHFGAIDLSVVLLMNPRRASELTKRAWALIQNSPLCQESEADCANEF</sequence>
<evidence type="ECO:0000313" key="7">
    <source>
        <dbReference type="Proteomes" id="UP000092695"/>
    </source>
</evidence>
<dbReference type="Gene3D" id="1.10.10.10">
    <property type="entry name" value="Winged helix-like DNA-binding domain superfamily/Winged helix DNA-binding domain"/>
    <property type="match status" value="1"/>
</dbReference>
<dbReference type="GO" id="GO:0003700">
    <property type="term" value="F:DNA-binding transcription factor activity"/>
    <property type="evidence" value="ECO:0007669"/>
    <property type="project" value="InterPro"/>
</dbReference>
<dbReference type="Gene3D" id="3.40.190.10">
    <property type="entry name" value="Periplasmic binding protein-like II"/>
    <property type="match status" value="2"/>
</dbReference>
<evidence type="ECO:0000256" key="1">
    <source>
        <dbReference type="ARBA" id="ARBA00009437"/>
    </source>
</evidence>
<dbReference type="SUPFAM" id="SSF53850">
    <property type="entry name" value="Periplasmic binding protein-like II"/>
    <property type="match status" value="1"/>
</dbReference>
<evidence type="ECO:0000256" key="2">
    <source>
        <dbReference type="ARBA" id="ARBA00023015"/>
    </source>
</evidence>
<protein>
    <recommendedName>
        <fullName evidence="5">HTH lysR-type domain-containing protein</fullName>
    </recommendedName>
</protein>